<dbReference type="AlphaFoldDB" id="A0A4P8YJM5"/>
<keyword evidence="1" id="KW-0472">Membrane</keyword>
<feature type="transmembrane region" description="Helical" evidence="1">
    <location>
        <begin position="160"/>
        <end position="180"/>
    </location>
</feature>
<dbReference type="RefSeq" id="WP_138096964.1">
    <property type="nucleotide sequence ID" value="NZ_CP040428.1"/>
</dbReference>
<dbReference type="OrthoDB" id="8537043at2"/>
<keyword evidence="3" id="KW-1185">Reference proteome</keyword>
<evidence type="ECO:0000313" key="2">
    <source>
        <dbReference type="EMBL" id="QCT20910.1"/>
    </source>
</evidence>
<keyword evidence="1" id="KW-0812">Transmembrane</keyword>
<name>A0A4P8YJM5_9ENTR</name>
<dbReference type="EMBL" id="CP040428">
    <property type="protein sequence ID" value="QCT20910.1"/>
    <property type="molecule type" value="Genomic_DNA"/>
</dbReference>
<feature type="transmembrane region" description="Helical" evidence="1">
    <location>
        <begin position="82"/>
        <end position="103"/>
    </location>
</feature>
<keyword evidence="1" id="KW-1133">Transmembrane helix</keyword>
<dbReference type="KEGG" id="izh:FEM41_15295"/>
<feature type="transmembrane region" description="Helical" evidence="1">
    <location>
        <begin position="32"/>
        <end position="50"/>
    </location>
</feature>
<reference evidence="2 3" key="1">
    <citation type="submission" date="2019-05" db="EMBL/GenBank/DDBJ databases">
        <title>Complete genome sequence of Izhakiella calystegiae KSNA2, an endophyte isolated from beach morning glory (Calystegia soldanella).</title>
        <authorList>
            <person name="Jiang L."/>
            <person name="Jeong J.C."/>
            <person name="Kim C.Y."/>
            <person name="Kim D.H."/>
            <person name="Kim S.W."/>
            <person name="Lee j."/>
        </authorList>
    </citation>
    <scope>NUCLEOTIDE SEQUENCE [LARGE SCALE GENOMIC DNA]</scope>
    <source>
        <strain evidence="2 3">KSNA2</strain>
    </source>
</reference>
<feature type="transmembrane region" description="Helical" evidence="1">
    <location>
        <begin position="134"/>
        <end position="154"/>
    </location>
</feature>
<organism evidence="2 3">
    <name type="scientific">Jejubacter calystegiae</name>
    <dbReference type="NCBI Taxonomy" id="2579935"/>
    <lineage>
        <taxon>Bacteria</taxon>
        <taxon>Pseudomonadati</taxon>
        <taxon>Pseudomonadota</taxon>
        <taxon>Gammaproteobacteria</taxon>
        <taxon>Enterobacterales</taxon>
        <taxon>Enterobacteriaceae</taxon>
        <taxon>Jejubacter</taxon>
    </lineage>
</organism>
<evidence type="ECO:0000256" key="1">
    <source>
        <dbReference type="SAM" id="Phobius"/>
    </source>
</evidence>
<protein>
    <submittedName>
        <fullName evidence="2">DNA gyrase subunit B</fullName>
    </submittedName>
</protein>
<sequence>MPSLRAVSRIAGAAALVSWPFCVWLALTHPEWRALMLALALLFALRLAVMPAGALRLPGIILLLAGALLALAGYWLPQARLMLWYPVLVNLVMLLLFGGSLFAGPPLVERIARWQEGGELPLAARRYTRKVTRVWSLFFLFNGALALATVLSGSLRAWTLWNGVLSYLAMGTLFAVEWCVRQRVKRHAR</sequence>
<accession>A0A4P8YJM5</accession>
<dbReference type="Proteomes" id="UP000302163">
    <property type="component" value="Chromosome"/>
</dbReference>
<proteinExistence type="predicted"/>
<gene>
    <name evidence="2" type="ORF">FEM41_15295</name>
</gene>
<feature type="transmembrane region" description="Helical" evidence="1">
    <location>
        <begin position="7"/>
        <end position="26"/>
    </location>
</feature>
<feature type="transmembrane region" description="Helical" evidence="1">
    <location>
        <begin position="57"/>
        <end position="76"/>
    </location>
</feature>
<evidence type="ECO:0000313" key="3">
    <source>
        <dbReference type="Proteomes" id="UP000302163"/>
    </source>
</evidence>